<keyword evidence="2" id="KW-0489">Methyltransferase</keyword>
<dbReference type="InterPro" id="IPR052514">
    <property type="entry name" value="SAM-dependent_MTase"/>
</dbReference>
<evidence type="ECO:0000259" key="1">
    <source>
        <dbReference type="Pfam" id="PF05050"/>
    </source>
</evidence>
<protein>
    <submittedName>
        <fullName evidence="2">FkbM family methyltransferase</fullName>
    </submittedName>
</protein>
<organism evidence="2 3">
    <name type="scientific">Candidatus Anaerobiospirillum pullistercoris</name>
    <dbReference type="NCBI Taxonomy" id="2838452"/>
    <lineage>
        <taxon>Bacteria</taxon>
        <taxon>Pseudomonadati</taxon>
        <taxon>Pseudomonadota</taxon>
        <taxon>Gammaproteobacteria</taxon>
        <taxon>Aeromonadales</taxon>
        <taxon>Succinivibrionaceae</taxon>
        <taxon>Anaerobiospirillum</taxon>
    </lineage>
</organism>
<dbReference type="PANTHER" id="PTHR34203">
    <property type="entry name" value="METHYLTRANSFERASE, FKBM FAMILY PROTEIN"/>
    <property type="match status" value="1"/>
</dbReference>
<name>A0A9D1WCN6_9GAMM</name>
<reference evidence="2" key="1">
    <citation type="journal article" date="2021" name="PeerJ">
        <title>Extensive microbial diversity within the chicken gut microbiome revealed by metagenomics and culture.</title>
        <authorList>
            <person name="Gilroy R."/>
            <person name="Ravi A."/>
            <person name="Getino M."/>
            <person name="Pursley I."/>
            <person name="Horton D.L."/>
            <person name="Alikhan N.F."/>
            <person name="Baker D."/>
            <person name="Gharbi K."/>
            <person name="Hall N."/>
            <person name="Watson M."/>
            <person name="Adriaenssens E.M."/>
            <person name="Foster-Nyarko E."/>
            <person name="Jarju S."/>
            <person name="Secka A."/>
            <person name="Antonio M."/>
            <person name="Oren A."/>
            <person name="Chaudhuri R.R."/>
            <person name="La Ragione R."/>
            <person name="Hildebrand F."/>
            <person name="Pallen M.J."/>
        </authorList>
    </citation>
    <scope>NUCLEOTIDE SEQUENCE</scope>
    <source>
        <strain evidence="2">USASDec5-558</strain>
    </source>
</reference>
<dbReference type="NCBIfam" id="TIGR01444">
    <property type="entry name" value="fkbM_fam"/>
    <property type="match status" value="1"/>
</dbReference>
<dbReference type="AlphaFoldDB" id="A0A9D1WCN6"/>
<feature type="domain" description="Methyltransferase FkbM" evidence="1">
    <location>
        <begin position="215"/>
        <end position="362"/>
    </location>
</feature>
<dbReference type="PANTHER" id="PTHR34203:SF15">
    <property type="entry name" value="SLL1173 PROTEIN"/>
    <property type="match status" value="1"/>
</dbReference>
<dbReference type="GO" id="GO:0008168">
    <property type="term" value="F:methyltransferase activity"/>
    <property type="evidence" value="ECO:0007669"/>
    <property type="project" value="UniProtKB-KW"/>
</dbReference>
<comment type="caution">
    <text evidence="2">The sequence shown here is derived from an EMBL/GenBank/DDBJ whole genome shotgun (WGS) entry which is preliminary data.</text>
</comment>
<dbReference type="EMBL" id="DXEV01000006">
    <property type="protein sequence ID" value="HIX55877.1"/>
    <property type="molecule type" value="Genomic_DNA"/>
</dbReference>
<proteinExistence type="predicted"/>
<dbReference type="Pfam" id="PF05050">
    <property type="entry name" value="Methyltransf_21"/>
    <property type="match status" value="1"/>
</dbReference>
<dbReference type="Proteomes" id="UP000886829">
    <property type="component" value="Unassembled WGS sequence"/>
</dbReference>
<dbReference type="GO" id="GO:0032259">
    <property type="term" value="P:methylation"/>
    <property type="evidence" value="ECO:0007669"/>
    <property type="project" value="UniProtKB-KW"/>
</dbReference>
<gene>
    <name evidence="2" type="ORF">H9850_00180</name>
</gene>
<sequence>MGNEADPQKNLLAILTELYRICCDGALIEIRCANPLSEQRIADPLKQRSLNATTWVFFDRQQRQEHKDPLTGLSWAQDERMAVVLEALEQSAINFKLLRTQLHLAPSFMQRVKSGAFKSQQEVQNAINAYPQVVTATTFYLVCVKDESHSFAVANMPPCAPFAMRVYSNQTEDIYISQSINQTGAWEPNESHIALTVLQQMLASARYQQGLKVANIGANIGWYCLLVGKLSPKITIDAFEPTPKTLEILTQNLKINALNEQVTLYPCAISDSVGQSDLFINEHNAGGNALQFTESDHDFDRSHKVTITTETLDRLYAERAPEEWPDFIIIDTEGHEQKVWNGAQKLFAAGWRPAIMTEFAPTLLKLRGECNYYVDWIEKYHYQAYCITRTPNQVTLIPQTVADLNRLFDQLKDNTQGLYSDLLFVPDYFHFQDGVFVIEPKA</sequence>
<reference evidence="2" key="2">
    <citation type="submission" date="2021-04" db="EMBL/GenBank/DDBJ databases">
        <authorList>
            <person name="Gilroy R."/>
        </authorList>
    </citation>
    <scope>NUCLEOTIDE SEQUENCE</scope>
    <source>
        <strain evidence="2">USASDec5-558</strain>
    </source>
</reference>
<keyword evidence="2" id="KW-0808">Transferase</keyword>
<dbReference type="Gene3D" id="3.40.50.150">
    <property type="entry name" value="Vaccinia Virus protein VP39"/>
    <property type="match status" value="1"/>
</dbReference>
<dbReference type="InterPro" id="IPR029063">
    <property type="entry name" value="SAM-dependent_MTases_sf"/>
</dbReference>
<accession>A0A9D1WCN6</accession>
<evidence type="ECO:0000313" key="2">
    <source>
        <dbReference type="EMBL" id="HIX55877.1"/>
    </source>
</evidence>
<evidence type="ECO:0000313" key="3">
    <source>
        <dbReference type="Proteomes" id="UP000886829"/>
    </source>
</evidence>
<dbReference type="InterPro" id="IPR006342">
    <property type="entry name" value="FkbM_mtfrase"/>
</dbReference>
<dbReference type="SUPFAM" id="SSF53335">
    <property type="entry name" value="S-adenosyl-L-methionine-dependent methyltransferases"/>
    <property type="match status" value="1"/>
</dbReference>